<name>A0A318KR70_9NEIS</name>
<keyword evidence="3" id="KW-1185">Reference proteome</keyword>
<dbReference type="GO" id="GO:0016747">
    <property type="term" value="F:acyltransferase activity, transferring groups other than amino-acyl groups"/>
    <property type="evidence" value="ECO:0007669"/>
    <property type="project" value="InterPro"/>
</dbReference>
<dbReference type="SUPFAM" id="SSF55729">
    <property type="entry name" value="Acyl-CoA N-acyltransferases (Nat)"/>
    <property type="match status" value="1"/>
</dbReference>
<dbReference type="Proteomes" id="UP000247555">
    <property type="component" value="Unassembled WGS sequence"/>
</dbReference>
<dbReference type="AlphaFoldDB" id="A0A318KR70"/>
<dbReference type="Gene3D" id="3.40.630.30">
    <property type="match status" value="1"/>
</dbReference>
<dbReference type="RefSeq" id="WP_110390573.1">
    <property type="nucleotide sequence ID" value="NZ_CALCOA010000149.1"/>
</dbReference>
<proteinExistence type="predicted"/>
<comment type="caution">
    <text evidence="2">The sequence shown here is derived from an EMBL/GenBank/DDBJ whole genome shotgun (WGS) entry which is preliminary data.</text>
</comment>
<gene>
    <name evidence="2" type="ORF">DFR34_1082</name>
</gene>
<dbReference type="InterPro" id="IPR016181">
    <property type="entry name" value="Acyl_CoA_acyltransferase"/>
</dbReference>
<reference evidence="2 3" key="1">
    <citation type="submission" date="2018-05" db="EMBL/GenBank/DDBJ databases">
        <title>Genomic Encyclopedia of Type Strains, Phase IV (KMG-IV): sequencing the most valuable type-strain genomes for metagenomic binning, comparative biology and taxonomic classification.</title>
        <authorList>
            <person name="Goeker M."/>
        </authorList>
    </citation>
    <scope>NUCLEOTIDE SEQUENCE [LARGE SCALE GENOMIC DNA]</scope>
    <source>
        <strain evidence="2 3">DSM 29661</strain>
    </source>
</reference>
<dbReference type="PANTHER" id="PTHR43415:SF3">
    <property type="entry name" value="GNAT-FAMILY ACETYLTRANSFERASE"/>
    <property type="match status" value="1"/>
</dbReference>
<dbReference type="EMBL" id="QJKI01000008">
    <property type="protein sequence ID" value="PXX79112.1"/>
    <property type="molecule type" value="Genomic_DNA"/>
</dbReference>
<dbReference type="PROSITE" id="PS51186">
    <property type="entry name" value="GNAT"/>
    <property type="match status" value="1"/>
</dbReference>
<dbReference type="PANTHER" id="PTHR43415">
    <property type="entry name" value="SPERMIDINE N(1)-ACETYLTRANSFERASE"/>
    <property type="match status" value="1"/>
</dbReference>
<protein>
    <submittedName>
        <fullName evidence="2">RimJ/RimL family protein N-acetyltransferase</fullName>
    </submittedName>
</protein>
<evidence type="ECO:0000313" key="3">
    <source>
        <dbReference type="Proteomes" id="UP000247555"/>
    </source>
</evidence>
<dbReference type="OrthoDB" id="2049878at2"/>
<dbReference type="Pfam" id="PF13302">
    <property type="entry name" value="Acetyltransf_3"/>
    <property type="match status" value="1"/>
</dbReference>
<accession>A0A318KR70</accession>
<feature type="domain" description="N-acetyltransferase" evidence="1">
    <location>
        <begin position="17"/>
        <end position="166"/>
    </location>
</feature>
<evidence type="ECO:0000259" key="1">
    <source>
        <dbReference type="PROSITE" id="PS51186"/>
    </source>
</evidence>
<dbReference type="InterPro" id="IPR000182">
    <property type="entry name" value="GNAT_dom"/>
</dbReference>
<evidence type="ECO:0000313" key="2">
    <source>
        <dbReference type="EMBL" id="PXX79112.1"/>
    </source>
</evidence>
<sequence>MTMPAFVKPRQVIGHHLVLRDATPADAEFIVALRTDESKSRFISKTSSDVSQQVAWLEKYAQDNSQVYFIMEDREHNPVGTVRLYDQQGDSFCWGSWVIREGSPSGYAVESALMVYQFALSLGFTRAHFDVRKGNESVWKFHERFGAVRTEETELDYFYSLSREAIDKSLAKYAKFLPGGIQVIAA</sequence>
<keyword evidence="2" id="KW-0808">Transferase</keyword>
<organism evidence="2 3">
    <name type="scientific">Rivihabitans pingtungensis</name>
    <dbReference type="NCBI Taxonomy" id="1054498"/>
    <lineage>
        <taxon>Bacteria</taxon>
        <taxon>Pseudomonadati</taxon>
        <taxon>Pseudomonadota</taxon>
        <taxon>Betaproteobacteria</taxon>
        <taxon>Neisseriales</taxon>
        <taxon>Aquaspirillaceae</taxon>
        <taxon>Rivihabitans</taxon>
    </lineage>
</organism>